<organism evidence="1 2">
    <name type="scientific">Taklimakanibacter albus</name>
    <dbReference type="NCBI Taxonomy" id="2800327"/>
    <lineage>
        <taxon>Bacteria</taxon>
        <taxon>Pseudomonadati</taxon>
        <taxon>Pseudomonadota</taxon>
        <taxon>Alphaproteobacteria</taxon>
        <taxon>Hyphomicrobiales</taxon>
        <taxon>Aestuariivirgaceae</taxon>
        <taxon>Taklimakanibacter</taxon>
    </lineage>
</organism>
<keyword evidence="1" id="KW-0547">Nucleotide-binding</keyword>
<reference evidence="1" key="1">
    <citation type="submission" date="2021-01" db="EMBL/GenBank/DDBJ databases">
        <authorList>
            <person name="Sun Q."/>
        </authorList>
    </citation>
    <scope>NUCLEOTIDE SEQUENCE</scope>
    <source>
        <strain evidence="1">YIM B02566</strain>
    </source>
</reference>
<comment type="caution">
    <text evidence="1">The sequence shown here is derived from an EMBL/GenBank/DDBJ whole genome shotgun (WGS) entry which is preliminary data.</text>
</comment>
<keyword evidence="1" id="KW-0067">ATP-binding</keyword>
<accession>A0ACC5RA56</accession>
<name>A0ACC5RA56_9HYPH</name>
<dbReference type="Proteomes" id="UP000616151">
    <property type="component" value="Unassembled WGS sequence"/>
</dbReference>
<evidence type="ECO:0000313" key="1">
    <source>
        <dbReference type="EMBL" id="MBK1869532.1"/>
    </source>
</evidence>
<proteinExistence type="predicted"/>
<evidence type="ECO:0000313" key="2">
    <source>
        <dbReference type="Proteomes" id="UP000616151"/>
    </source>
</evidence>
<keyword evidence="2" id="KW-1185">Reference proteome</keyword>
<gene>
    <name evidence="1" type="ORF">JHL16_24445</name>
</gene>
<dbReference type="EMBL" id="JAENHL010000008">
    <property type="protein sequence ID" value="MBK1869532.1"/>
    <property type="molecule type" value="Genomic_DNA"/>
</dbReference>
<sequence length="265" mass="28516">MSALLELKSVRVEFAARGLFGEGPRVVAVDDANLIVGRGEIVALIGASGSGKTTTMRAALGLQPIDAGEILLSGQALNKMAGGALKDLRRRVQLIFQDPTEALNPRMTVDEIMREGLSIHHIGANAAERRQMIDAALGFVGLSPPGDFLARHPHRLSGGQRQRVAIAASLALSPDLLIADEPVSMLDPSIRAGILDLFARLRAERQMSTLMVTHDLPSAYHLADRVYVMNNGRIVEHGATRTVFQAPRHDYTKTLIRAASGRPVA</sequence>
<protein>
    <submittedName>
        <fullName evidence="1">ABC transporter ATP-binding protein</fullName>
    </submittedName>
</protein>